<dbReference type="Gene3D" id="3.40.630.30">
    <property type="match status" value="1"/>
</dbReference>
<evidence type="ECO:0000259" key="1">
    <source>
        <dbReference type="PROSITE" id="PS51186"/>
    </source>
</evidence>
<dbReference type="EMBL" id="FO681348">
    <property type="protein sequence ID" value="CCV66365.1"/>
    <property type="molecule type" value="Genomic_DNA"/>
</dbReference>
<organism evidence="2 3">
    <name type="scientific">Acholeplasma brassicae</name>
    <dbReference type="NCBI Taxonomy" id="61635"/>
    <lineage>
        <taxon>Bacteria</taxon>
        <taxon>Bacillati</taxon>
        <taxon>Mycoplasmatota</taxon>
        <taxon>Mollicutes</taxon>
        <taxon>Acholeplasmatales</taxon>
        <taxon>Acholeplasmataceae</taxon>
        <taxon>Acholeplasma</taxon>
    </lineage>
</organism>
<dbReference type="SUPFAM" id="SSF55729">
    <property type="entry name" value="Acyl-CoA N-acyltransferases (Nat)"/>
    <property type="match status" value="1"/>
</dbReference>
<dbReference type="HOGENOM" id="CLU_013985_18_4_14"/>
<dbReference type="STRING" id="61635.BN85313440"/>
<dbReference type="KEGG" id="abra:BN85313440"/>
<protein>
    <recommendedName>
        <fullName evidence="1">N-acetyltransferase domain-containing protein</fullName>
    </recommendedName>
</protein>
<accession>U4KPQ4</accession>
<dbReference type="RefSeq" id="WP_030005225.1">
    <property type="nucleotide sequence ID" value="NC_022549.1"/>
</dbReference>
<proteinExistence type="predicted"/>
<dbReference type="InterPro" id="IPR016181">
    <property type="entry name" value="Acyl_CoA_acyltransferase"/>
</dbReference>
<dbReference type="CDD" id="cd04301">
    <property type="entry name" value="NAT_SF"/>
    <property type="match status" value="1"/>
</dbReference>
<dbReference type="OrthoDB" id="9796171at2"/>
<dbReference type="AlphaFoldDB" id="U4KPQ4"/>
<keyword evidence="3" id="KW-1185">Reference proteome</keyword>
<reference evidence="2 3" key="1">
    <citation type="journal article" date="2013" name="J. Mol. Microbiol. Biotechnol.">
        <title>Analysis of the Complete Genomes of Acholeplasma brassicae , A. palmae and A. laidlawii and Their Comparison to the Obligate Parasites from ' Candidatus Phytoplasma'.</title>
        <authorList>
            <person name="Kube M."/>
            <person name="Siewert C."/>
            <person name="Migdoll A.M."/>
            <person name="Duduk B."/>
            <person name="Holz S."/>
            <person name="Rabus R."/>
            <person name="Seemuller E."/>
            <person name="Mitrovic J."/>
            <person name="Muller I."/>
            <person name="Buttner C."/>
            <person name="Reinhardt R."/>
        </authorList>
    </citation>
    <scope>NUCLEOTIDE SEQUENCE [LARGE SCALE GENOMIC DNA]</scope>
    <source>
        <strain evidence="3">0502</strain>
    </source>
</reference>
<evidence type="ECO:0000313" key="2">
    <source>
        <dbReference type="EMBL" id="CCV66365.1"/>
    </source>
</evidence>
<dbReference type="PROSITE" id="PS51186">
    <property type="entry name" value="GNAT"/>
    <property type="match status" value="1"/>
</dbReference>
<evidence type="ECO:0000313" key="3">
    <source>
        <dbReference type="Proteomes" id="UP000032737"/>
    </source>
</evidence>
<feature type="domain" description="N-acetyltransferase" evidence="1">
    <location>
        <begin position="9"/>
        <end position="156"/>
    </location>
</feature>
<dbReference type="InterPro" id="IPR000182">
    <property type="entry name" value="GNAT_dom"/>
</dbReference>
<sequence>MYKLVETKEDIRRISKMATSIWKETYQPILKENQISYMLEKFLSVKSIKEQINQGYQYYLLKEEKTAGFASILNREEDLFLSKLYVYEAQRSKGVGKKFIDYLKTLEKPIVLTVNKQNQKAIEFYQKEGFVIIEEVVTDIGNNYVMDDYVMRYTNE</sequence>
<gene>
    <name evidence="2" type="ORF">BN85313440</name>
</gene>
<dbReference type="GO" id="GO:0016747">
    <property type="term" value="F:acyltransferase activity, transferring groups other than amino-acyl groups"/>
    <property type="evidence" value="ECO:0007669"/>
    <property type="project" value="InterPro"/>
</dbReference>
<name>U4KPQ4_9MOLU</name>
<dbReference type="Pfam" id="PF13673">
    <property type="entry name" value="Acetyltransf_10"/>
    <property type="match status" value="1"/>
</dbReference>
<dbReference type="Proteomes" id="UP000032737">
    <property type="component" value="Chromosome"/>
</dbReference>